<dbReference type="EMBL" id="FNAY01000023">
    <property type="protein sequence ID" value="SDF96842.1"/>
    <property type="molecule type" value="Genomic_DNA"/>
</dbReference>
<accession>A0A1G7QEB6</accession>
<dbReference type="Gene3D" id="3.40.1570.10">
    <property type="entry name" value="HemS/ChuS/ChuX like domains"/>
    <property type="match status" value="1"/>
</dbReference>
<dbReference type="NCBIfam" id="TIGR04108">
    <property type="entry name" value="HutX"/>
    <property type="match status" value="1"/>
</dbReference>
<dbReference type="RefSeq" id="WP_074555840.1">
    <property type="nucleotide sequence ID" value="NZ_CP119563.1"/>
</dbReference>
<proteinExistence type="predicted"/>
<evidence type="ECO:0008006" key="3">
    <source>
        <dbReference type="Google" id="ProtNLM"/>
    </source>
</evidence>
<dbReference type="AlphaFoldDB" id="A0A1G7QEB6"/>
<organism evidence="1 2">
    <name type="scientific">Rhodobacter capsulatus</name>
    <name type="common">Rhodopseudomonas capsulata</name>
    <dbReference type="NCBI Taxonomy" id="1061"/>
    <lineage>
        <taxon>Bacteria</taxon>
        <taxon>Pseudomonadati</taxon>
        <taxon>Pseudomonadota</taxon>
        <taxon>Alphaproteobacteria</taxon>
        <taxon>Rhodobacterales</taxon>
        <taxon>Rhodobacter group</taxon>
        <taxon>Rhodobacter</taxon>
    </lineage>
</organism>
<dbReference type="InterPro" id="IPR053733">
    <property type="entry name" value="Heme_Transport_Util_sf"/>
</dbReference>
<dbReference type="PIRSF" id="PIRSF030840">
    <property type="entry name" value="DUF1008"/>
    <property type="match status" value="1"/>
</dbReference>
<dbReference type="SUPFAM" id="SSF144064">
    <property type="entry name" value="Heme iron utilization protein-like"/>
    <property type="match status" value="1"/>
</dbReference>
<gene>
    <name evidence="1" type="ORF">SAMN04244550_03193</name>
</gene>
<dbReference type="OrthoDB" id="8781266at2"/>
<dbReference type="CDD" id="cd16829">
    <property type="entry name" value="ChuX_HutX-like"/>
    <property type="match status" value="1"/>
</dbReference>
<reference evidence="1 2" key="1">
    <citation type="submission" date="2016-10" db="EMBL/GenBank/DDBJ databases">
        <authorList>
            <person name="de Groot N.N."/>
        </authorList>
    </citation>
    <scope>NUCLEOTIDE SEQUENCE [LARGE SCALE GENOMIC DNA]</scope>
    <source>
        <strain evidence="2">DSM 938 / 37b4</strain>
    </source>
</reference>
<sequence length="165" mass="17380">MTRTIAEALAATPHAALEDIARAANTTPLAVLAALPAGEVTALPGALMVEVLDAMAGWGEITLVVNTGPVILEAKAPLQGGTVAQGMYNFKGKPIGGHLRIEACACVAFVRRKLFGSETRSVQFYDTTGDCMFKVYLGRDASRQMIPAQIEAFDALESRLCEGVA</sequence>
<name>A0A1G7QEB6_RHOCA</name>
<dbReference type="InterPro" id="IPR010413">
    <property type="entry name" value="HutX-like"/>
</dbReference>
<protein>
    <recommendedName>
        <fullName evidence="3">Heme utilization cystosolic carrier protein HutX</fullName>
    </recommendedName>
</protein>
<dbReference type="Pfam" id="PF06228">
    <property type="entry name" value="ChuX_HutX"/>
    <property type="match status" value="1"/>
</dbReference>
<evidence type="ECO:0000313" key="1">
    <source>
        <dbReference type="EMBL" id="SDF96842.1"/>
    </source>
</evidence>
<evidence type="ECO:0000313" key="2">
    <source>
        <dbReference type="Proteomes" id="UP000183812"/>
    </source>
</evidence>
<dbReference type="Proteomes" id="UP000183812">
    <property type="component" value="Unassembled WGS sequence"/>
</dbReference>